<name>A0ACB9PZA7_BAUVA</name>
<dbReference type="EMBL" id="CM039427">
    <property type="protein sequence ID" value="KAI4353873.1"/>
    <property type="molecule type" value="Genomic_DNA"/>
</dbReference>
<protein>
    <submittedName>
        <fullName evidence="1">Uncharacterized protein</fullName>
    </submittedName>
</protein>
<evidence type="ECO:0000313" key="1">
    <source>
        <dbReference type="EMBL" id="KAI4353873.1"/>
    </source>
</evidence>
<keyword evidence="2" id="KW-1185">Reference proteome</keyword>
<proteinExistence type="predicted"/>
<dbReference type="Proteomes" id="UP000828941">
    <property type="component" value="Chromosome 2"/>
</dbReference>
<evidence type="ECO:0000313" key="2">
    <source>
        <dbReference type="Proteomes" id="UP000828941"/>
    </source>
</evidence>
<accession>A0ACB9PZA7</accession>
<sequence length="171" mass="19827">MNLSHNYLSGQIPATFSNLKNIESLDLSFNRLTGEIPPQLTELTFLEVFSLAYNNLSGRTPETKNQFITFDEGSYEGNPFLCGPPLNQSCFDVDRQPYDIDKHENDGFMDVQFFYVSFVGSYTSAMLAMIIVLYINPHWRGAWFYHVELVSTNCYYFLVDNFPRRFIYGNM</sequence>
<gene>
    <name evidence="1" type="ORF">L6164_002795</name>
</gene>
<reference evidence="1 2" key="1">
    <citation type="journal article" date="2022" name="DNA Res.">
        <title>Chromosomal-level genome assembly of the orchid tree Bauhinia variegata (Leguminosae; Cercidoideae) supports the allotetraploid origin hypothesis of Bauhinia.</title>
        <authorList>
            <person name="Zhong Y."/>
            <person name="Chen Y."/>
            <person name="Zheng D."/>
            <person name="Pang J."/>
            <person name="Liu Y."/>
            <person name="Luo S."/>
            <person name="Meng S."/>
            <person name="Qian L."/>
            <person name="Wei D."/>
            <person name="Dai S."/>
            <person name="Zhou R."/>
        </authorList>
    </citation>
    <scope>NUCLEOTIDE SEQUENCE [LARGE SCALE GENOMIC DNA]</scope>
    <source>
        <strain evidence="1">BV-YZ2020</strain>
    </source>
</reference>
<organism evidence="1 2">
    <name type="scientific">Bauhinia variegata</name>
    <name type="common">Purple orchid tree</name>
    <name type="synonym">Phanera variegata</name>
    <dbReference type="NCBI Taxonomy" id="167791"/>
    <lineage>
        <taxon>Eukaryota</taxon>
        <taxon>Viridiplantae</taxon>
        <taxon>Streptophyta</taxon>
        <taxon>Embryophyta</taxon>
        <taxon>Tracheophyta</taxon>
        <taxon>Spermatophyta</taxon>
        <taxon>Magnoliopsida</taxon>
        <taxon>eudicotyledons</taxon>
        <taxon>Gunneridae</taxon>
        <taxon>Pentapetalae</taxon>
        <taxon>rosids</taxon>
        <taxon>fabids</taxon>
        <taxon>Fabales</taxon>
        <taxon>Fabaceae</taxon>
        <taxon>Cercidoideae</taxon>
        <taxon>Cercideae</taxon>
        <taxon>Bauhiniinae</taxon>
        <taxon>Bauhinia</taxon>
    </lineage>
</organism>
<comment type="caution">
    <text evidence="1">The sequence shown here is derived from an EMBL/GenBank/DDBJ whole genome shotgun (WGS) entry which is preliminary data.</text>
</comment>